<dbReference type="InterPro" id="IPR013719">
    <property type="entry name" value="RTT106/SPT16-like_middle_dom"/>
</dbReference>
<feature type="compositionally biased region" description="Polar residues" evidence="3">
    <location>
        <begin position="380"/>
        <end position="389"/>
    </location>
</feature>
<evidence type="ECO:0000256" key="3">
    <source>
        <dbReference type="SAM" id="MobiDB-lite"/>
    </source>
</evidence>
<reference evidence="5" key="1">
    <citation type="submission" date="2021-03" db="EMBL/GenBank/DDBJ databases">
        <title>Evolutionary innovations through gain and loss of genes in the ectomycorrhizal Boletales.</title>
        <authorList>
            <person name="Wu G."/>
            <person name="Miyauchi S."/>
            <person name="Morin E."/>
            <person name="Yang Z.-L."/>
            <person name="Xu J."/>
            <person name="Martin F.M."/>
        </authorList>
    </citation>
    <scope>NUCLEOTIDE SEQUENCE</scope>
    <source>
        <strain evidence="5">BR01</strain>
    </source>
</reference>
<evidence type="ECO:0000259" key="4">
    <source>
        <dbReference type="SMART" id="SM01287"/>
    </source>
</evidence>
<dbReference type="Gene3D" id="2.30.29.30">
    <property type="entry name" value="Pleckstrin-homology domain (PH domain)/Phosphotyrosine-binding domain (PTB)"/>
    <property type="match status" value="1"/>
</dbReference>
<evidence type="ECO:0000256" key="2">
    <source>
        <dbReference type="ARBA" id="ARBA00025370"/>
    </source>
</evidence>
<comment type="function">
    <text evidence="2">Component of the FACT complex, a general chromatin factor that acts to reorganize nucleosomes. The FACT complex is involved in multiple processes that require DNA as a template such as mRNA elongation, DNA replication and DNA repair. During transcription elongation the FACT complex acts as a histone chaperone that both destabilizes and restores nucleosomal structure. It facilitates the passage of RNA polymerase II and transcription by promoting the dissociation of one histone H2A-H2B dimer from the nucleosome, then subsequently promotes the reestablishment of the nucleosome following the passage of RNA polymerase II.</text>
</comment>
<gene>
    <name evidence="5" type="ORF">JVT61DRAFT_14543</name>
</gene>
<evidence type="ECO:0000313" key="6">
    <source>
        <dbReference type="Proteomes" id="UP000683000"/>
    </source>
</evidence>
<proteinExistence type="inferred from homology"/>
<dbReference type="PANTHER" id="PTHR45849:SF3">
    <property type="entry name" value="HISTONE CHAPERONE RTT106"/>
    <property type="match status" value="1"/>
</dbReference>
<dbReference type="PANTHER" id="PTHR45849">
    <property type="entry name" value="FACT COMPLEX SUBUNIT SSRP1"/>
    <property type="match status" value="1"/>
</dbReference>
<dbReference type="SMART" id="SM01287">
    <property type="entry name" value="Rtt106"/>
    <property type="match status" value="1"/>
</dbReference>
<feature type="compositionally biased region" description="Acidic residues" evidence="3">
    <location>
        <begin position="445"/>
        <end position="459"/>
    </location>
</feature>
<evidence type="ECO:0000256" key="1">
    <source>
        <dbReference type="ARBA" id="ARBA00006159"/>
    </source>
</evidence>
<dbReference type="OrthoDB" id="75754at2759"/>
<protein>
    <recommendedName>
        <fullName evidence="4">Histone chaperone RTT106/FACT complex subunit SPT16-like middle domain-containing protein</fullName>
    </recommendedName>
</protein>
<feature type="region of interest" description="Disordered" evidence="3">
    <location>
        <begin position="357"/>
        <end position="473"/>
    </location>
</feature>
<dbReference type="AlphaFoldDB" id="A0A8I2YSN1"/>
<organism evidence="5 6">
    <name type="scientific">Boletus reticuloceps</name>
    <dbReference type="NCBI Taxonomy" id="495285"/>
    <lineage>
        <taxon>Eukaryota</taxon>
        <taxon>Fungi</taxon>
        <taxon>Dikarya</taxon>
        <taxon>Basidiomycota</taxon>
        <taxon>Agaricomycotina</taxon>
        <taxon>Agaricomycetes</taxon>
        <taxon>Agaricomycetidae</taxon>
        <taxon>Boletales</taxon>
        <taxon>Boletineae</taxon>
        <taxon>Boletaceae</taxon>
        <taxon>Boletoideae</taxon>
        <taxon>Boletus</taxon>
    </lineage>
</organism>
<comment type="similarity">
    <text evidence="1">Belongs to the RTT106 family.</text>
</comment>
<name>A0A8I2YSN1_9AGAM</name>
<accession>A0A8I2YSN1</accession>
<dbReference type="Gene3D" id="2.30.29.120">
    <property type="match status" value="1"/>
</dbReference>
<dbReference type="SUPFAM" id="SSF50729">
    <property type="entry name" value="PH domain-like"/>
    <property type="match status" value="1"/>
</dbReference>
<dbReference type="InterPro" id="IPR011993">
    <property type="entry name" value="PH-like_dom_sf"/>
</dbReference>
<dbReference type="GO" id="GO:0031491">
    <property type="term" value="F:nucleosome binding"/>
    <property type="evidence" value="ECO:0007669"/>
    <property type="project" value="TreeGrafter"/>
</dbReference>
<feature type="domain" description="Histone chaperone RTT106/FACT complex subunit SPT16-like middle" evidence="4">
    <location>
        <begin position="255"/>
        <end position="362"/>
    </location>
</feature>
<feature type="compositionally biased region" description="Low complexity" evidence="3">
    <location>
        <begin position="362"/>
        <end position="375"/>
    </location>
</feature>
<dbReference type="Proteomes" id="UP000683000">
    <property type="component" value="Unassembled WGS sequence"/>
</dbReference>
<feature type="region of interest" description="Disordered" evidence="3">
    <location>
        <begin position="70"/>
        <end position="108"/>
    </location>
</feature>
<feature type="compositionally biased region" description="Low complexity" evidence="3">
    <location>
        <begin position="434"/>
        <end position="444"/>
    </location>
</feature>
<evidence type="ECO:0000313" key="5">
    <source>
        <dbReference type="EMBL" id="KAG6377770.1"/>
    </source>
</evidence>
<comment type="caution">
    <text evidence="5">The sequence shown here is derived from an EMBL/GenBank/DDBJ whole genome shotgun (WGS) entry which is preliminary data.</text>
</comment>
<keyword evidence="6" id="KW-1185">Reference proteome</keyword>
<dbReference type="GO" id="GO:0042393">
    <property type="term" value="F:histone binding"/>
    <property type="evidence" value="ECO:0007669"/>
    <property type="project" value="TreeGrafter"/>
</dbReference>
<dbReference type="EMBL" id="JAGFBS010000008">
    <property type="protein sequence ID" value="KAG6377770.1"/>
    <property type="molecule type" value="Genomic_DNA"/>
</dbReference>
<dbReference type="Pfam" id="PF08512">
    <property type="entry name" value="Rttp106-like_middle"/>
    <property type="match status" value="1"/>
</dbReference>
<feature type="compositionally biased region" description="Acidic residues" evidence="3">
    <location>
        <begin position="397"/>
        <end position="412"/>
    </location>
</feature>
<dbReference type="InterPro" id="IPR050454">
    <property type="entry name" value="RTT106/SSRP1_HistChap/FACT"/>
</dbReference>
<sequence length="503" mass="53850">MNTPLLDILAAHLPPAIESAELASLPSQSRSSLEILLAFALGADCPFPDQHNEWSRTQPTALKALHDALGPRALKRTRDPTPTTSDPAPKRQKTDPDDADDLPRFTLPSISTTSPIRKKVDLTVHARSIRFVNPTTRVLEASVPLASITRAFLLPTRGKPKGHWTVVLLPTDVPDKTKSSVPSTQQVIFGLDARSVASFETISYTPATSTTTVAKGEETVSAVRSWLAHIPVPLLEPSATVFRSACATPKSGHGAAGVDAYLAAKSGTLWFFDLGILWGESKPCEFWAVDDLIPKDGVRLISATGRTCSVIFSRKVRGTGREEGHEDGDEDVVETAFSMVDGKEQDPIDAWARHRKHRFGKSPAVAAASHSAGGSRDTRPTQPVANGTGTAKGPAWDDSDSDDADFEVASSEDLEHGSTDEGEDSEGEGGSGAGSADDGGSLDSEGVEESEEEEEEELDEARHPLLRPGAMPRMSKAAIEAAVDMVHRDLVEDASEEEDELEE</sequence>